<dbReference type="EMBL" id="QZBN01002246">
    <property type="protein sequence ID" value="THZ12140.1"/>
    <property type="molecule type" value="Genomic_DNA"/>
</dbReference>
<organism evidence="2 3">
    <name type="scientific">Aureobasidium pullulans</name>
    <name type="common">Black yeast</name>
    <name type="synonym">Pullularia pullulans</name>
    <dbReference type="NCBI Taxonomy" id="5580"/>
    <lineage>
        <taxon>Eukaryota</taxon>
        <taxon>Fungi</taxon>
        <taxon>Dikarya</taxon>
        <taxon>Ascomycota</taxon>
        <taxon>Pezizomycotina</taxon>
        <taxon>Dothideomycetes</taxon>
        <taxon>Dothideomycetidae</taxon>
        <taxon>Dothideales</taxon>
        <taxon>Saccotheciaceae</taxon>
        <taxon>Aureobasidium</taxon>
    </lineage>
</organism>
<reference evidence="2 3" key="1">
    <citation type="submission" date="2018-10" db="EMBL/GenBank/DDBJ databases">
        <title>Fifty Aureobasidium pullulans genomes reveal a recombining polyextremotolerant generalist.</title>
        <authorList>
            <person name="Gostincar C."/>
            <person name="Turk M."/>
            <person name="Zajc J."/>
            <person name="Gunde-Cimerman N."/>
        </authorList>
    </citation>
    <scope>NUCLEOTIDE SEQUENCE [LARGE SCALE GENOMIC DNA]</scope>
    <source>
        <strain evidence="2 3">EXF-3844</strain>
    </source>
</reference>
<accession>A0A4S9SK98</accession>
<feature type="transmembrane region" description="Helical" evidence="1">
    <location>
        <begin position="85"/>
        <end position="103"/>
    </location>
</feature>
<dbReference type="Proteomes" id="UP000310121">
    <property type="component" value="Unassembled WGS sequence"/>
</dbReference>
<proteinExistence type="predicted"/>
<evidence type="ECO:0000256" key="1">
    <source>
        <dbReference type="SAM" id="Phobius"/>
    </source>
</evidence>
<evidence type="ECO:0000313" key="3">
    <source>
        <dbReference type="Proteomes" id="UP000310121"/>
    </source>
</evidence>
<gene>
    <name evidence="2" type="ORF">D6C90_10416</name>
</gene>
<evidence type="ECO:0000313" key="2">
    <source>
        <dbReference type="EMBL" id="THZ12140.1"/>
    </source>
</evidence>
<comment type="caution">
    <text evidence="2">The sequence shown here is derived from an EMBL/GenBank/DDBJ whole genome shotgun (WGS) entry which is preliminary data.</text>
</comment>
<sequence>MFPTSRTAEVGSFYVRLALCPVLIVLGVILLLVYPSGQNGTSYPGNGTTIVTLPLVSTTDQAHLGNKTPNLTIQYLPTNLDDPTAIFLAWCVPIAVAINYFFFQAQRVDETRKVESSSREEYLARSWNNSFMEEMQEASRNAGLYDRSVSFLMFGAVGGCCLAAWICRIMDKYRGKSIPPSTARLEELSKMANGTLVLGSQHLPWNYTREAWVCGWKELVTDPAAAGRFTSPCTRIVSNYLY</sequence>
<keyword evidence="1" id="KW-1133">Transmembrane helix</keyword>
<name>A0A4S9SK98_AURPU</name>
<feature type="transmembrane region" description="Helical" evidence="1">
    <location>
        <begin position="149"/>
        <end position="166"/>
    </location>
</feature>
<keyword evidence="1" id="KW-0812">Transmembrane</keyword>
<keyword evidence="1" id="KW-0472">Membrane</keyword>
<dbReference type="AlphaFoldDB" id="A0A4S9SK98"/>
<feature type="transmembrane region" description="Helical" evidence="1">
    <location>
        <begin position="12"/>
        <end position="34"/>
    </location>
</feature>
<protein>
    <submittedName>
        <fullName evidence="2">Uncharacterized protein</fullName>
    </submittedName>
</protein>